<reference evidence="9" key="1">
    <citation type="submission" date="2020-02" db="EMBL/GenBank/DDBJ databases">
        <authorList>
            <person name="Shen X.-R."/>
            <person name="Zhang Y.-X."/>
        </authorList>
    </citation>
    <scope>NUCLEOTIDE SEQUENCE</scope>
    <source>
        <strain evidence="9">SYP-B3998</strain>
    </source>
</reference>
<dbReference type="HAMAP" id="MF_01114">
    <property type="entry name" value="RecX"/>
    <property type="match status" value="1"/>
</dbReference>
<dbReference type="InterPro" id="IPR003783">
    <property type="entry name" value="Regulatory_RecX"/>
</dbReference>
<evidence type="ECO:0000256" key="5">
    <source>
        <dbReference type="HAMAP-Rule" id="MF_01114"/>
    </source>
</evidence>
<dbReference type="RefSeq" id="WP_163942689.1">
    <property type="nucleotide sequence ID" value="NZ_JAAIKC010000001.1"/>
</dbReference>
<evidence type="ECO:0000313" key="9">
    <source>
        <dbReference type="EMBL" id="NEW05622.1"/>
    </source>
</evidence>
<evidence type="ECO:0000256" key="3">
    <source>
        <dbReference type="ARBA" id="ARBA00018111"/>
    </source>
</evidence>
<keyword evidence="4 5" id="KW-0963">Cytoplasm</keyword>
<dbReference type="Pfam" id="PF21982">
    <property type="entry name" value="RecX_HTH1"/>
    <property type="match status" value="1"/>
</dbReference>
<evidence type="ECO:0000259" key="6">
    <source>
        <dbReference type="Pfam" id="PF02631"/>
    </source>
</evidence>
<protein>
    <recommendedName>
        <fullName evidence="3 5">Regulatory protein RecX</fullName>
    </recommendedName>
</protein>
<dbReference type="InterPro" id="IPR053924">
    <property type="entry name" value="RecX_HTH_2nd"/>
</dbReference>
<feature type="domain" description="RecX second three-helical" evidence="6">
    <location>
        <begin position="115"/>
        <end position="156"/>
    </location>
</feature>
<gene>
    <name evidence="5" type="primary">recX</name>
    <name evidence="9" type="ORF">GK047_06255</name>
</gene>
<accession>A0A6G3ZU06</accession>
<dbReference type="Gene3D" id="1.10.10.10">
    <property type="entry name" value="Winged helix-like DNA-binding domain superfamily/Winged helix DNA-binding domain"/>
    <property type="match status" value="3"/>
</dbReference>
<organism evidence="9">
    <name type="scientific">Paenibacillus sp. SYP-B3998</name>
    <dbReference type="NCBI Taxonomy" id="2678564"/>
    <lineage>
        <taxon>Bacteria</taxon>
        <taxon>Bacillati</taxon>
        <taxon>Bacillota</taxon>
        <taxon>Bacilli</taxon>
        <taxon>Bacillales</taxon>
        <taxon>Paenibacillaceae</taxon>
        <taxon>Paenibacillus</taxon>
    </lineage>
</organism>
<dbReference type="PANTHER" id="PTHR33602">
    <property type="entry name" value="REGULATORY PROTEIN RECX FAMILY PROTEIN"/>
    <property type="match status" value="1"/>
</dbReference>
<dbReference type="PANTHER" id="PTHR33602:SF1">
    <property type="entry name" value="REGULATORY PROTEIN RECX FAMILY PROTEIN"/>
    <property type="match status" value="1"/>
</dbReference>
<comment type="subcellular location">
    <subcellularLocation>
        <location evidence="1 5">Cytoplasm</location>
    </subcellularLocation>
</comment>
<dbReference type="GO" id="GO:0005737">
    <property type="term" value="C:cytoplasm"/>
    <property type="evidence" value="ECO:0007669"/>
    <property type="project" value="UniProtKB-SubCell"/>
</dbReference>
<proteinExistence type="inferred from homology"/>
<dbReference type="EMBL" id="JAAIKC010000001">
    <property type="protein sequence ID" value="NEW05622.1"/>
    <property type="molecule type" value="Genomic_DNA"/>
</dbReference>
<evidence type="ECO:0000256" key="2">
    <source>
        <dbReference type="ARBA" id="ARBA00009695"/>
    </source>
</evidence>
<sequence>MDHEVKQLSVITTVEKQKRGKHRYNIFLNEEYAFSVHEDIMIKHRLVKGESVDSEQVSLIVRDEERNSAYIKAIRMIGRRPHSTNEVKRKLKEQEFEQPVIDWTCDTLTQQNYINDEEFAKMWTENRITLQRKGRNLVRQELQQKGIQKELVNDAMETINPEDEFEAAMKLAQSKWKQSSGKTMIEKKRKTGAFLMRRGYTGTVVNKVLGQLSSEPIEEEFEDPEETFDY</sequence>
<feature type="domain" description="RecX first three-helical" evidence="8">
    <location>
        <begin position="69"/>
        <end position="107"/>
    </location>
</feature>
<dbReference type="GO" id="GO:0006282">
    <property type="term" value="P:regulation of DNA repair"/>
    <property type="evidence" value="ECO:0007669"/>
    <property type="project" value="UniProtKB-UniRule"/>
</dbReference>
<dbReference type="Pfam" id="PF02631">
    <property type="entry name" value="RecX_HTH2"/>
    <property type="match status" value="1"/>
</dbReference>
<evidence type="ECO:0000256" key="1">
    <source>
        <dbReference type="ARBA" id="ARBA00004496"/>
    </source>
</evidence>
<evidence type="ECO:0000259" key="7">
    <source>
        <dbReference type="Pfam" id="PF21981"/>
    </source>
</evidence>
<dbReference type="Pfam" id="PF21981">
    <property type="entry name" value="RecX_HTH3"/>
    <property type="match status" value="1"/>
</dbReference>
<comment type="caution">
    <text evidence="9">The sequence shown here is derived from an EMBL/GenBank/DDBJ whole genome shotgun (WGS) entry which is preliminary data.</text>
</comment>
<name>A0A6G3ZU06_9BACL</name>
<evidence type="ECO:0000256" key="4">
    <source>
        <dbReference type="ARBA" id="ARBA00022490"/>
    </source>
</evidence>
<dbReference type="InterPro" id="IPR053926">
    <property type="entry name" value="RecX_HTH_1st"/>
</dbReference>
<comment type="similarity">
    <text evidence="2 5">Belongs to the RecX family.</text>
</comment>
<feature type="domain" description="RecX third three-helical" evidence="7">
    <location>
        <begin position="162"/>
        <end position="209"/>
    </location>
</feature>
<dbReference type="InterPro" id="IPR053925">
    <property type="entry name" value="RecX_HTH_3rd"/>
</dbReference>
<dbReference type="InterPro" id="IPR036388">
    <property type="entry name" value="WH-like_DNA-bd_sf"/>
</dbReference>
<comment type="function">
    <text evidence="5">Modulates RecA activity.</text>
</comment>
<dbReference type="AlphaFoldDB" id="A0A6G3ZU06"/>
<evidence type="ECO:0000259" key="8">
    <source>
        <dbReference type="Pfam" id="PF21982"/>
    </source>
</evidence>